<dbReference type="PANTHER" id="PTHR11347">
    <property type="entry name" value="CYCLIC NUCLEOTIDE PHOSPHODIESTERASE"/>
    <property type="match status" value="1"/>
</dbReference>
<name>A0A066WHL4_TILAU</name>
<dbReference type="PRINTS" id="PR00387">
    <property type="entry name" value="PDIESTERASE1"/>
</dbReference>
<feature type="binding site" evidence="3">
    <location>
        <position position="17"/>
    </location>
    <ligand>
        <name>Zn(2+)</name>
        <dbReference type="ChEBI" id="CHEBI:29105"/>
        <label>1</label>
    </ligand>
</feature>
<feature type="non-terminal residue" evidence="5">
    <location>
        <position position="1"/>
    </location>
</feature>
<dbReference type="Pfam" id="PF00233">
    <property type="entry name" value="PDEase_I"/>
    <property type="match status" value="1"/>
</dbReference>
<organism evidence="5 6">
    <name type="scientific">Tilletiaria anomala (strain ATCC 24038 / CBS 436.72 / UBC 951)</name>
    <dbReference type="NCBI Taxonomy" id="1037660"/>
    <lineage>
        <taxon>Eukaryota</taxon>
        <taxon>Fungi</taxon>
        <taxon>Dikarya</taxon>
        <taxon>Basidiomycota</taxon>
        <taxon>Ustilaginomycotina</taxon>
        <taxon>Exobasidiomycetes</taxon>
        <taxon>Georgefischeriales</taxon>
        <taxon>Tilletiariaceae</taxon>
        <taxon>Tilletiaria</taxon>
    </lineage>
</organism>
<feature type="domain" description="PDEase" evidence="4">
    <location>
        <begin position="1"/>
        <end position="215"/>
    </location>
</feature>
<feature type="binding site" evidence="3">
    <location>
        <position position="140"/>
    </location>
    <ligand>
        <name>Zn(2+)</name>
        <dbReference type="ChEBI" id="CHEBI:29105"/>
        <label>1</label>
    </ligand>
</feature>
<protein>
    <submittedName>
        <fullName evidence="5">HD-domain/PDEase-like protein</fullName>
    </submittedName>
</protein>
<dbReference type="OMA" id="EHFDEYN"/>
<accession>A0A066WHL4</accession>
<evidence type="ECO:0000256" key="2">
    <source>
        <dbReference type="ARBA" id="ARBA00022801"/>
    </source>
</evidence>
<dbReference type="HOGENOM" id="CLU_1286068_0_0_1"/>
<dbReference type="SUPFAM" id="SSF109604">
    <property type="entry name" value="HD-domain/PDEase-like"/>
    <property type="match status" value="1"/>
</dbReference>
<dbReference type="GO" id="GO:0004114">
    <property type="term" value="F:3',5'-cyclic-nucleotide phosphodiesterase activity"/>
    <property type="evidence" value="ECO:0007669"/>
    <property type="project" value="InterPro"/>
</dbReference>
<keyword evidence="6" id="KW-1185">Reference proteome</keyword>
<dbReference type="InterPro" id="IPR023088">
    <property type="entry name" value="PDEase"/>
</dbReference>
<sequence>PLQPADTLALLFAAIGHDAGHVGLSNAFLVNANTVISQAFDRKSPLENYHALLLEECMIKHGFERVLWEQMPGAGARKRTSFGQLIRSCILSTDMALHFNYVSAVETLQQRVAIGDAAAVRRLPRDDITLLCCAMLKCSDICNPARTLAIGRQWSVNLRREWARQMDLEVSCGLPVTVGLDLIAEEESLAKGQICFVDLFVLPLFESMASILPCE</sequence>
<dbReference type="PROSITE" id="PS51845">
    <property type="entry name" value="PDEASE_I_2"/>
    <property type="match status" value="1"/>
</dbReference>
<evidence type="ECO:0000259" key="4">
    <source>
        <dbReference type="PROSITE" id="PS51845"/>
    </source>
</evidence>
<keyword evidence="1 3" id="KW-0479">Metal-binding</keyword>
<dbReference type="InParanoid" id="A0A066WHL4"/>
<reference evidence="5 6" key="1">
    <citation type="submission" date="2014-05" db="EMBL/GenBank/DDBJ databases">
        <title>Draft genome sequence of a rare smut relative, Tilletiaria anomala UBC 951.</title>
        <authorList>
            <consortium name="DOE Joint Genome Institute"/>
            <person name="Toome M."/>
            <person name="Kuo A."/>
            <person name="Henrissat B."/>
            <person name="Lipzen A."/>
            <person name="Tritt A."/>
            <person name="Yoshinaga Y."/>
            <person name="Zane M."/>
            <person name="Barry K."/>
            <person name="Grigoriev I.V."/>
            <person name="Spatafora J.W."/>
            <person name="Aimea M.C."/>
        </authorList>
    </citation>
    <scope>NUCLEOTIDE SEQUENCE [LARGE SCALE GENOMIC DNA]</scope>
    <source>
        <strain evidence="5 6">UBC 951</strain>
    </source>
</reference>
<evidence type="ECO:0000256" key="1">
    <source>
        <dbReference type="ARBA" id="ARBA00022723"/>
    </source>
</evidence>
<dbReference type="GO" id="GO:0007165">
    <property type="term" value="P:signal transduction"/>
    <property type="evidence" value="ECO:0007669"/>
    <property type="project" value="InterPro"/>
</dbReference>
<dbReference type="InterPro" id="IPR002073">
    <property type="entry name" value="PDEase_catalytic_dom"/>
</dbReference>
<dbReference type="EMBL" id="JMSN01000015">
    <property type="protein sequence ID" value="KDN52008.1"/>
    <property type="molecule type" value="Genomic_DNA"/>
</dbReference>
<feature type="binding site" evidence="3">
    <location>
        <position position="18"/>
    </location>
    <ligand>
        <name>Zn(2+)</name>
        <dbReference type="ChEBI" id="CHEBI:29105"/>
        <label>2</label>
    </ligand>
</feature>
<evidence type="ECO:0000256" key="3">
    <source>
        <dbReference type="PIRSR" id="PIRSR623088-3"/>
    </source>
</evidence>
<dbReference type="AlphaFoldDB" id="A0A066WHL4"/>
<dbReference type="GeneID" id="25262319"/>
<dbReference type="OrthoDB" id="546632at2759"/>
<evidence type="ECO:0000313" key="5">
    <source>
        <dbReference type="EMBL" id="KDN52008.1"/>
    </source>
</evidence>
<dbReference type="Gene3D" id="1.10.1300.10">
    <property type="entry name" value="3'5'-cyclic nucleotide phosphodiesterase, catalytic domain"/>
    <property type="match status" value="1"/>
</dbReference>
<dbReference type="GO" id="GO:0046872">
    <property type="term" value="F:metal ion binding"/>
    <property type="evidence" value="ECO:0007669"/>
    <property type="project" value="UniProtKB-KW"/>
</dbReference>
<comment type="caution">
    <text evidence="5">The sequence shown here is derived from an EMBL/GenBank/DDBJ whole genome shotgun (WGS) entry which is preliminary data.</text>
</comment>
<feature type="binding site" evidence="3">
    <location>
        <position position="18"/>
    </location>
    <ligand>
        <name>Zn(2+)</name>
        <dbReference type="ChEBI" id="CHEBI:29105"/>
        <label>1</label>
    </ligand>
</feature>
<dbReference type="RefSeq" id="XP_013244858.1">
    <property type="nucleotide sequence ID" value="XM_013389404.1"/>
</dbReference>
<proteinExistence type="predicted"/>
<dbReference type="InterPro" id="IPR036971">
    <property type="entry name" value="PDEase_catalytic_dom_sf"/>
</dbReference>
<gene>
    <name evidence="5" type="ORF">K437DRAFT_221363</name>
</gene>
<evidence type="ECO:0000313" key="6">
    <source>
        <dbReference type="Proteomes" id="UP000027361"/>
    </source>
</evidence>
<dbReference type="Proteomes" id="UP000027361">
    <property type="component" value="Unassembled WGS sequence"/>
</dbReference>
<keyword evidence="2" id="KW-0378">Hydrolase</keyword>
<dbReference type="STRING" id="1037660.A0A066WHL4"/>